<dbReference type="PANTHER" id="PTHR23248:SF9">
    <property type="entry name" value="PHOSPHOLIPID SCRAMBLASE"/>
    <property type="match status" value="1"/>
</dbReference>
<evidence type="ECO:0000256" key="1">
    <source>
        <dbReference type="ARBA" id="ARBA00005350"/>
    </source>
</evidence>
<organism evidence="3 4">
    <name type="scientific">Gossypium tomentosum</name>
    <name type="common">Hawaiian cotton</name>
    <name type="synonym">Gossypium sandvicense</name>
    <dbReference type="NCBI Taxonomy" id="34277"/>
    <lineage>
        <taxon>Eukaryota</taxon>
        <taxon>Viridiplantae</taxon>
        <taxon>Streptophyta</taxon>
        <taxon>Embryophyta</taxon>
        <taxon>Tracheophyta</taxon>
        <taxon>Spermatophyta</taxon>
        <taxon>Magnoliopsida</taxon>
        <taxon>eudicotyledons</taxon>
        <taxon>Gunneridae</taxon>
        <taxon>Pentapetalae</taxon>
        <taxon>rosids</taxon>
        <taxon>malvids</taxon>
        <taxon>Malvales</taxon>
        <taxon>Malvaceae</taxon>
        <taxon>Malvoideae</taxon>
        <taxon>Gossypium</taxon>
    </lineage>
</organism>
<dbReference type="EMBL" id="CM017631">
    <property type="protein sequence ID" value="TYH53023.1"/>
    <property type="molecule type" value="Genomic_DNA"/>
</dbReference>
<dbReference type="PANTHER" id="PTHR23248">
    <property type="entry name" value="PHOSPHOLIPID SCRAMBLASE-RELATED"/>
    <property type="match status" value="1"/>
</dbReference>
<dbReference type="Proteomes" id="UP000322667">
    <property type="component" value="Chromosome D09"/>
</dbReference>
<dbReference type="AlphaFoldDB" id="A0A5D2JG89"/>
<gene>
    <name evidence="3" type="ORF">ES332_D09G069100v1</name>
</gene>
<evidence type="ECO:0008006" key="5">
    <source>
        <dbReference type="Google" id="ProtNLM"/>
    </source>
</evidence>
<feature type="region of interest" description="Disordered" evidence="2">
    <location>
        <begin position="142"/>
        <end position="165"/>
    </location>
</feature>
<dbReference type="GO" id="GO:0017128">
    <property type="term" value="F:phospholipid scramblase activity"/>
    <property type="evidence" value="ECO:0007669"/>
    <property type="project" value="InterPro"/>
</dbReference>
<dbReference type="SUPFAM" id="SSF54518">
    <property type="entry name" value="Tubby C-terminal domain-like"/>
    <property type="match status" value="1"/>
</dbReference>
<sequence>MNRMKRFRCMSNVNETAREIFSLGAPFPSHVVKKHLYGIFDPTKPCIRHSIGAQRYFHQQLPQQECLGYGGMSSQESLMSGRNLFWRSNLPCSFRGNPLRSMQSGSTFCHYGDIANNETSLSRKFLAQLWIADRKMRKDLEKRRRKGKQLNYDEAQEPFQHPSENSFTGRIVTEEESAYQAAPVLKQQPVSQSVSSFLKPTSPEEAQIAPLLARSNLLITRDIEWANLVLGFEQENQYAIVDVCYPQSPVGFIREQSNVIARQLLRLRRPFLAYITDAMGNELFRVRRPFWWITSSIYVEIDGKEIGVVHRRWHLWRRVYDLYLGNKQFAVVENPGLWNWTFTLKDIDGQVLAEIDRDWRGFGFEIFTDAGQYVIRFGKADPVLKTGPASMIQELDVSRPLTLSERAIALALAISLDNDYFSRHGGWAKPEQPMRLARLEPRPYLRRGIPFVAMGE</sequence>
<protein>
    <recommendedName>
        <fullName evidence="5">Phospholipid scramblase</fullName>
    </recommendedName>
</protein>
<reference evidence="3 4" key="1">
    <citation type="submission" date="2019-07" db="EMBL/GenBank/DDBJ databases">
        <title>WGS assembly of Gossypium tomentosum.</title>
        <authorList>
            <person name="Chen Z.J."/>
            <person name="Sreedasyam A."/>
            <person name="Ando A."/>
            <person name="Song Q."/>
            <person name="De L."/>
            <person name="Hulse-Kemp A."/>
            <person name="Ding M."/>
            <person name="Ye W."/>
            <person name="Kirkbride R."/>
            <person name="Jenkins J."/>
            <person name="Plott C."/>
            <person name="Lovell J."/>
            <person name="Lin Y.-M."/>
            <person name="Vaughn R."/>
            <person name="Liu B."/>
            <person name="Li W."/>
            <person name="Simpson S."/>
            <person name="Scheffler B."/>
            <person name="Saski C."/>
            <person name="Grover C."/>
            <person name="Hu G."/>
            <person name="Conover J."/>
            <person name="Carlson J."/>
            <person name="Shu S."/>
            <person name="Boston L."/>
            <person name="Williams M."/>
            <person name="Peterson D."/>
            <person name="Mcgee K."/>
            <person name="Jones D."/>
            <person name="Wendel J."/>
            <person name="Stelly D."/>
            <person name="Grimwood J."/>
            <person name="Schmutz J."/>
        </authorList>
    </citation>
    <scope>NUCLEOTIDE SEQUENCE [LARGE SCALE GENOMIC DNA]</scope>
    <source>
        <strain evidence="3">7179.01</strain>
    </source>
</reference>
<evidence type="ECO:0000256" key="2">
    <source>
        <dbReference type="SAM" id="MobiDB-lite"/>
    </source>
</evidence>
<dbReference type="InterPro" id="IPR025659">
    <property type="entry name" value="Tubby-like_C"/>
</dbReference>
<evidence type="ECO:0000313" key="3">
    <source>
        <dbReference type="EMBL" id="TYH53023.1"/>
    </source>
</evidence>
<dbReference type="Pfam" id="PF03803">
    <property type="entry name" value="Scramblase"/>
    <property type="match status" value="1"/>
</dbReference>
<name>A0A5D2JG89_GOSTO</name>
<evidence type="ECO:0000313" key="4">
    <source>
        <dbReference type="Proteomes" id="UP000322667"/>
    </source>
</evidence>
<keyword evidence="4" id="KW-1185">Reference proteome</keyword>
<dbReference type="InterPro" id="IPR005552">
    <property type="entry name" value="Scramblase"/>
</dbReference>
<comment type="similarity">
    <text evidence="1">Belongs to the phospholipid scramblase family.</text>
</comment>
<proteinExistence type="inferred from homology"/>
<accession>A0A5D2JG89</accession>
<dbReference type="GO" id="GO:0005886">
    <property type="term" value="C:plasma membrane"/>
    <property type="evidence" value="ECO:0007669"/>
    <property type="project" value="TreeGrafter"/>
</dbReference>